<dbReference type="AlphaFoldDB" id="A0A6M9PMT4"/>
<accession>A0A6M9PMT4</accession>
<dbReference type="NCBIfam" id="TIGR02683">
    <property type="entry name" value="upstrm_HI1419"/>
    <property type="match status" value="1"/>
</dbReference>
<evidence type="ECO:0000313" key="1">
    <source>
        <dbReference type="EMBL" id="QKM63584.1"/>
    </source>
</evidence>
<dbReference type="PIRSF" id="PIRSF028744">
    <property type="entry name" value="Addict_mod_HI1419"/>
    <property type="match status" value="1"/>
</dbReference>
<dbReference type="PANTHER" id="PTHR41791:SF1">
    <property type="entry name" value="SSL7039 PROTEIN"/>
    <property type="match status" value="1"/>
</dbReference>
<evidence type="ECO:0000313" key="2">
    <source>
        <dbReference type="Proteomes" id="UP000500806"/>
    </source>
</evidence>
<organism evidence="1 2">
    <name type="scientific">Polynucleobacter antarcticus</name>
    <dbReference type="NCBI Taxonomy" id="1743162"/>
    <lineage>
        <taxon>Bacteria</taxon>
        <taxon>Pseudomonadati</taxon>
        <taxon>Pseudomonadota</taxon>
        <taxon>Betaproteobacteria</taxon>
        <taxon>Burkholderiales</taxon>
        <taxon>Burkholderiaceae</taxon>
        <taxon>Polynucleobacter</taxon>
    </lineage>
</organism>
<reference evidence="1 2" key="1">
    <citation type="submission" date="2018-04" db="EMBL/GenBank/DDBJ databases">
        <title>Polynucleobacter sp. LimPoW16 genome.</title>
        <authorList>
            <person name="Hahn M.W."/>
        </authorList>
    </citation>
    <scope>NUCLEOTIDE SEQUENCE [LARGE SCALE GENOMIC DNA]</scope>
    <source>
        <strain evidence="1 2">LimPoW16</strain>
    </source>
</reference>
<dbReference type="KEGG" id="pani:DCO16_02485"/>
<sequence>MNLKIYTDVNGSAPFEIWLRALKDPLAKAKIRARLTRLQAGNLGDCKPLHSGVQELRLDYAQGFRVYLSRQGSEWILLLCGSFKSNQERSIKEAIKYLEDWKRRGKP</sequence>
<dbReference type="Proteomes" id="UP000500806">
    <property type="component" value="Chromosome"/>
</dbReference>
<dbReference type="InterPro" id="IPR014056">
    <property type="entry name" value="TypeIITA-like_toxin_pred"/>
</dbReference>
<name>A0A6M9PMT4_9BURK</name>
<keyword evidence="2" id="KW-1185">Reference proteome</keyword>
<dbReference type="PANTHER" id="PTHR41791">
    <property type="entry name" value="SSL7039 PROTEIN"/>
    <property type="match status" value="1"/>
</dbReference>
<proteinExistence type="predicted"/>
<dbReference type="EMBL" id="CP028941">
    <property type="protein sequence ID" value="QKM63584.1"/>
    <property type="molecule type" value="Genomic_DNA"/>
</dbReference>
<protein>
    <submittedName>
        <fullName evidence="1">Addiction module protein</fullName>
    </submittedName>
</protein>
<gene>
    <name evidence="1" type="ORF">DCO16_02485</name>
</gene>